<evidence type="ECO:0000256" key="2">
    <source>
        <dbReference type="ARBA" id="ARBA00022603"/>
    </source>
</evidence>
<dbReference type="Proteomes" id="UP000233783">
    <property type="component" value="Unassembled WGS sequence"/>
</dbReference>
<keyword evidence="2 6" id="KW-0489">Methyltransferase</keyword>
<evidence type="ECO:0000259" key="5">
    <source>
        <dbReference type="Pfam" id="PF01555"/>
    </source>
</evidence>
<evidence type="ECO:0000256" key="1">
    <source>
        <dbReference type="ARBA" id="ARBA00006594"/>
    </source>
</evidence>
<dbReference type="SUPFAM" id="SSF53335">
    <property type="entry name" value="S-adenosyl-L-methionine-dependent methyltransferases"/>
    <property type="match status" value="1"/>
</dbReference>
<evidence type="ECO:0000256" key="3">
    <source>
        <dbReference type="ARBA" id="ARBA00022679"/>
    </source>
</evidence>
<protein>
    <submittedName>
        <fullName evidence="6">DNA methyltransferase</fullName>
    </submittedName>
</protein>
<dbReference type="GO" id="GO:0008170">
    <property type="term" value="F:N-methyltransferase activity"/>
    <property type="evidence" value="ECO:0007669"/>
    <property type="project" value="InterPro"/>
</dbReference>
<dbReference type="PRINTS" id="PR00506">
    <property type="entry name" value="D21N6MTFRASE"/>
</dbReference>
<dbReference type="Pfam" id="PF01555">
    <property type="entry name" value="N6_N4_Mtase"/>
    <property type="match status" value="1"/>
</dbReference>
<accession>A0A2N3QXV3</accession>
<sequence>MPTLEWMGKSKVVAYHRQVPYRVLERIPEKSVLDSHGSDCGNMIIHGDNLEALKALLPEYEGKVDCIYIDPPYNTGTEKWVYNDNVNDPRIRKWIGEVVGPEGQDFARHDKWLCMMYPRLRILRDLLSDEGFIAVSINDVELSNLGLLLDEIFGSSNRLACAPWRSEKSGGKDKTALRTGHEYIYFYGKSPSCRITLEEKSVGDLNHKDKFGKYRKGRELRKWGATSNREDRPNAWFGVPAPDGSIAWPYKNDGTEGYWRWTTQKKEMQDILTDPEHAVWEKVPYDEGVSVQGQTERWVPYEKIRDQRKSFGWNTWLDGFGANSNATAELKALFGSKIFDTPKPVSLIKWIVSLAYPSDAIILDSFAGSATTGEAVVSLNADEGLSRRFILIEMMDYADSITAERMRRVIRGYDDQTPRKTKKEIVHIPGIDSGFSYYELGSVMFDADGGLNADVSEAEIRRYIWYSETKAPYADMTAEHPYLLGVLGETVYYLAYEPDGATTLGPGLLRQLPRRGTPTVIYADRCVIDDDKLNELNVVFKQIPRQIARV</sequence>
<comment type="caution">
    <text evidence="6">The sequence shown here is derived from an EMBL/GenBank/DDBJ whole genome shotgun (WGS) entry which is preliminary data.</text>
</comment>
<dbReference type="RefSeq" id="WP_101393296.1">
    <property type="nucleotide sequence ID" value="NZ_PCHB01000006.1"/>
</dbReference>
<feature type="domain" description="DNA methylase N-4/N-6" evidence="5">
    <location>
        <begin position="64"/>
        <end position="397"/>
    </location>
</feature>
<evidence type="ECO:0000313" key="6">
    <source>
        <dbReference type="EMBL" id="PKU97781.1"/>
    </source>
</evidence>
<dbReference type="AlphaFoldDB" id="A0A2N3QXV3"/>
<dbReference type="PIRSF" id="PIRSF015855">
    <property type="entry name" value="TypeIII_Mtase_mKpnI"/>
    <property type="match status" value="1"/>
</dbReference>
<gene>
    <name evidence="6" type="ORF">CQR56_0534</name>
</gene>
<evidence type="ECO:0000256" key="4">
    <source>
        <dbReference type="ARBA" id="ARBA00022691"/>
    </source>
</evidence>
<evidence type="ECO:0000313" key="7">
    <source>
        <dbReference type="Proteomes" id="UP000233783"/>
    </source>
</evidence>
<dbReference type="GO" id="GO:0032259">
    <property type="term" value="P:methylation"/>
    <property type="evidence" value="ECO:0007669"/>
    <property type="project" value="UniProtKB-KW"/>
</dbReference>
<comment type="similarity">
    <text evidence="1">Belongs to the N(4)/N(6)-methyltransferase family.</text>
</comment>
<dbReference type="EMBL" id="PCHB01000006">
    <property type="protein sequence ID" value="PKU97781.1"/>
    <property type="molecule type" value="Genomic_DNA"/>
</dbReference>
<keyword evidence="4" id="KW-0949">S-adenosyl-L-methionine</keyword>
<reference evidence="6 7" key="1">
    <citation type="submission" date="2017-10" db="EMBL/GenBank/DDBJ databases">
        <title>Bifidobacterium genomics.</title>
        <authorList>
            <person name="Lugli G.A."/>
            <person name="Milani C."/>
            <person name="Mancabelli L."/>
        </authorList>
    </citation>
    <scope>NUCLEOTIDE SEQUENCE [LARGE SCALE GENOMIC DNA]</scope>
    <source>
        <strain evidence="6 7">1744B</strain>
    </source>
</reference>
<dbReference type="InterPro" id="IPR002052">
    <property type="entry name" value="DNA_methylase_N6_adenine_CS"/>
</dbReference>
<dbReference type="Gene3D" id="3.40.50.150">
    <property type="entry name" value="Vaccinia Virus protein VP39"/>
    <property type="match status" value="1"/>
</dbReference>
<name>A0A2N3QXV3_9BIFI</name>
<proteinExistence type="inferred from homology"/>
<dbReference type="InterPro" id="IPR002295">
    <property type="entry name" value="N4/N6-MTase_EcoPI_Mod-like"/>
</dbReference>
<keyword evidence="3 6" id="KW-0808">Transferase</keyword>
<dbReference type="InterPro" id="IPR029063">
    <property type="entry name" value="SAM-dependent_MTases_sf"/>
</dbReference>
<dbReference type="InterPro" id="IPR002941">
    <property type="entry name" value="DNA_methylase_N4/N6"/>
</dbReference>
<dbReference type="GO" id="GO:0003677">
    <property type="term" value="F:DNA binding"/>
    <property type="evidence" value="ECO:0007669"/>
    <property type="project" value="InterPro"/>
</dbReference>
<dbReference type="PROSITE" id="PS00092">
    <property type="entry name" value="N6_MTASE"/>
    <property type="match status" value="1"/>
</dbReference>
<organism evidence="6 7">
    <name type="scientific">Bifidobacterium pseudolongum subsp. globosum</name>
    <dbReference type="NCBI Taxonomy" id="1690"/>
    <lineage>
        <taxon>Bacteria</taxon>
        <taxon>Bacillati</taxon>
        <taxon>Actinomycetota</taxon>
        <taxon>Actinomycetes</taxon>
        <taxon>Bifidobacteriales</taxon>
        <taxon>Bifidobacteriaceae</taxon>
        <taxon>Bifidobacterium</taxon>
    </lineage>
</organism>